<feature type="compositionally biased region" description="Acidic residues" evidence="3">
    <location>
        <begin position="28"/>
        <end position="44"/>
    </location>
</feature>
<dbReference type="PANTHER" id="PTHR23080">
    <property type="entry name" value="THAP DOMAIN PROTEIN"/>
    <property type="match status" value="1"/>
</dbReference>
<sequence length="280" mass="31628">MGYENKKTPGRRKILKHQMTVKKRNLEDGDSDSDMEITELDTTLESEPGTSTSSEKLPEAICSFNVLEASSTVDKLKSLIVWLPREVIRDCCPESFRENYPRTTCIMDCAETFIQRPTNLRSRGETYSNYKSHNTAKYLVGISPHGQIMFISKAFGGRASDKLIAEKSGFMNYMLPGDEITADRGFTIDDLLFPLGVKLNIPAFTKNKPQLSAEDVTTTRRIARIRIHVERVIRRLKVFKILSGNVPVSSLKLFDDILLVCSALVNLRSDLIRDTNESNE</sequence>
<feature type="domain" description="DDE Tnp4" evidence="4">
    <location>
        <begin position="107"/>
        <end position="266"/>
    </location>
</feature>
<accession>A0A6J8A8H9</accession>
<evidence type="ECO:0000313" key="5">
    <source>
        <dbReference type="EMBL" id="CAC5362196.1"/>
    </source>
</evidence>
<evidence type="ECO:0000259" key="4">
    <source>
        <dbReference type="Pfam" id="PF13359"/>
    </source>
</evidence>
<reference evidence="5 6" key="1">
    <citation type="submission" date="2020-06" db="EMBL/GenBank/DDBJ databases">
        <authorList>
            <person name="Li R."/>
            <person name="Bekaert M."/>
        </authorList>
    </citation>
    <scope>NUCLEOTIDE SEQUENCE [LARGE SCALE GENOMIC DNA]</scope>
    <source>
        <strain evidence="6">wild</strain>
    </source>
</reference>
<dbReference type="EMBL" id="CACVKT020000733">
    <property type="protein sequence ID" value="CAC5362196.1"/>
    <property type="molecule type" value="Genomic_DNA"/>
</dbReference>
<dbReference type="PANTHER" id="PTHR23080:SF143">
    <property type="entry name" value="SI:DKEY-56D12.4"/>
    <property type="match status" value="1"/>
</dbReference>
<dbReference type="InterPro" id="IPR027806">
    <property type="entry name" value="HARBI1_dom"/>
</dbReference>
<feature type="region of interest" description="Disordered" evidence="3">
    <location>
        <begin position="1"/>
        <end position="55"/>
    </location>
</feature>
<dbReference type="GO" id="GO:0046872">
    <property type="term" value="F:metal ion binding"/>
    <property type="evidence" value="ECO:0007669"/>
    <property type="project" value="UniProtKB-KW"/>
</dbReference>
<dbReference type="Pfam" id="PF13359">
    <property type="entry name" value="DDE_Tnp_4"/>
    <property type="match status" value="1"/>
</dbReference>
<evidence type="ECO:0000256" key="2">
    <source>
        <dbReference type="ARBA" id="ARBA00022723"/>
    </source>
</evidence>
<keyword evidence="2" id="KW-0479">Metal-binding</keyword>
<dbReference type="OrthoDB" id="7331812at2759"/>
<feature type="compositionally biased region" description="Polar residues" evidence="3">
    <location>
        <begin position="45"/>
        <end position="55"/>
    </location>
</feature>
<name>A0A6J8A8H9_MYTCO</name>
<protein>
    <recommendedName>
        <fullName evidence="4">DDE Tnp4 domain-containing protein</fullName>
    </recommendedName>
</protein>
<gene>
    <name evidence="5" type="ORF">MCOR_4037</name>
</gene>
<organism evidence="5 6">
    <name type="scientific">Mytilus coruscus</name>
    <name type="common">Sea mussel</name>
    <dbReference type="NCBI Taxonomy" id="42192"/>
    <lineage>
        <taxon>Eukaryota</taxon>
        <taxon>Metazoa</taxon>
        <taxon>Spiralia</taxon>
        <taxon>Lophotrochozoa</taxon>
        <taxon>Mollusca</taxon>
        <taxon>Bivalvia</taxon>
        <taxon>Autobranchia</taxon>
        <taxon>Pteriomorphia</taxon>
        <taxon>Mytilida</taxon>
        <taxon>Mytiloidea</taxon>
        <taxon>Mytilidae</taxon>
        <taxon>Mytilinae</taxon>
        <taxon>Mytilus</taxon>
    </lineage>
</organism>
<dbReference type="Proteomes" id="UP000507470">
    <property type="component" value="Unassembled WGS sequence"/>
</dbReference>
<evidence type="ECO:0000256" key="3">
    <source>
        <dbReference type="SAM" id="MobiDB-lite"/>
    </source>
</evidence>
<feature type="compositionally biased region" description="Basic residues" evidence="3">
    <location>
        <begin position="8"/>
        <end position="23"/>
    </location>
</feature>
<proteinExistence type="predicted"/>
<dbReference type="AlphaFoldDB" id="A0A6J8A8H9"/>
<keyword evidence="6" id="KW-1185">Reference proteome</keyword>
<evidence type="ECO:0000313" key="6">
    <source>
        <dbReference type="Proteomes" id="UP000507470"/>
    </source>
</evidence>
<comment type="cofactor">
    <cofactor evidence="1">
        <name>a divalent metal cation</name>
        <dbReference type="ChEBI" id="CHEBI:60240"/>
    </cofactor>
</comment>
<evidence type="ECO:0000256" key="1">
    <source>
        <dbReference type="ARBA" id="ARBA00001968"/>
    </source>
</evidence>